<dbReference type="EMBL" id="GG657754">
    <property type="protein sequence ID" value="EFL21904.1"/>
    <property type="molecule type" value="Genomic_DNA"/>
</dbReference>
<dbReference type="HOGENOM" id="CLU_1739506_0_0_11"/>
<evidence type="ECO:0000313" key="2">
    <source>
        <dbReference type="Proteomes" id="UP000003963"/>
    </source>
</evidence>
<gene>
    <name evidence="1" type="ORF">SSOG_01616</name>
</gene>
<name>D9WQS7_9ACTN</name>
<organism evidence="1 2">
    <name type="scientific">Streptomyces himastatinicus ATCC 53653</name>
    <dbReference type="NCBI Taxonomy" id="457427"/>
    <lineage>
        <taxon>Bacteria</taxon>
        <taxon>Bacillati</taxon>
        <taxon>Actinomycetota</taxon>
        <taxon>Actinomycetes</taxon>
        <taxon>Kitasatosporales</taxon>
        <taxon>Streptomycetaceae</taxon>
        <taxon>Streptomyces</taxon>
        <taxon>Streptomyces violaceusniger group</taxon>
    </lineage>
</organism>
<protein>
    <submittedName>
        <fullName evidence="1">Uncharacterized protein</fullName>
    </submittedName>
</protein>
<sequence length="150" mass="15499">MPLRQAATIAKAAVHTMGFDRPNSTVTAAYLGIYNASLARVATTANLASTWTEEHRIGGSLTPYALTAPASLAAGGYYVAILIRGTGTSVPYLAAANWSGNATTSAARAVTTSGMYRWLQTSSTSLTTLPATLTLGGMVESTTCYWAAIG</sequence>
<reference evidence="1 2" key="1">
    <citation type="submission" date="2009-02" db="EMBL/GenBank/DDBJ databases">
        <title>Annotation of Streptomyces hygroscopicus strain ATCC 53653.</title>
        <authorList>
            <consortium name="The Broad Institute Genome Sequencing Platform"/>
            <consortium name="Broad Institute Microbial Sequencing Center"/>
            <person name="Fischbach M."/>
            <person name="Godfrey P."/>
            <person name="Ward D."/>
            <person name="Young S."/>
            <person name="Zeng Q."/>
            <person name="Koehrsen M."/>
            <person name="Alvarado L."/>
            <person name="Berlin A.M."/>
            <person name="Bochicchio J."/>
            <person name="Borenstein D."/>
            <person name="Chapman S.B."/>
            <person name="Chen Z."/>
            <person name="Engels R."/>
            <person name="Freedman E."/>
            <person name="Gellesch M."/>
            <person name="Goldberg J."/>
            <person name="Griggs A."/>
            <person name="Gujja S."/>
            <person name="Heilman E.R."/>
            <person name="Heiman D.I."/>
            <person name="Hepburn T.A."/>
            <person name="Howarth C."/>
            <person name="Jen D."/>
            <person name="Larson L."/>
            <person name="Lewis B."/>
            <person name="Mehta T."/>
            <person name="Park D."/>
            <person name="Pearson M."/>
            <person name="Richards J."/>
            <person name="Roberts A."/>
            <person name="Saif S."/>
            <person name="Shea T.D."/>
            <person name="Shenoy N."/>
            <person name="Sisk P."/>
            <person name="Stolte C."/>
            <person name="Sykes S.N."/>
            <person name="Thomson T."/>
            <person name="Walk T."/>
            <person name="White J."/>
            <person name="Yandava C."/>
            <person name="Straight P."/>
            <person name="Clardy J."/>
            <person name="Hung D."/>
            <person name="Kolter R."/>
            <person name="Mekalanos J."/>
            <person name="Walker S."/>
            <person name="Walsh C.T."/>
            <person name="Wieland-Brown L.C."/>
            <person name="Haas B."/>
            <person name="Nusbaum C."/>
            <person name="Birren B."/>
        </authorList>
    </citation>
    <scope>NUCLEOTIDE SEQUENCE [LARGE SCALE GENOMIC DNA]</scope>
    <source>
        <strain evidence="1 2">ATCC 53653</strain>
    </source>
</reference>
<evidence type="ECO:0000313" key="1">
    <source>
        <dbReference type="EMBL" id="EFL21904.1"/>
    </source>
</evidence>
<keyword evidence="2" id="KW-1185">Reference proteome</keyword>
<accession>D9WQS7</accession>
<dbReference type="Proteomes" id="UP000003963">
    <property type="component" value="Unassembled WGS sequence"/>
</dbReference>
<proteinExistence type="predicted"/>
<dbReference type="AlphaFoldDB" id="D9WQS7"/>
<dbReference type="STRING" id="457427.SSOG_01616"/>